<evidence type="ECO:0000313" key="3">
    <source>
        <dbReference type="EMBL" id="WWC68045.1"/>
    </source>
</evidence>
<reference evidence="3" key="2">
    <citation type="submission" date="2013-07" db="EMBL/GenBank/DDBJ databases">
        <authorList>
            <consortium name="The Broad Institute Genome Sequencing Platform"/>
            <person name="Cuomo C."/>
            <person name="Litvintseva A."/>
            <person name="Chen Y."/>
            <person name="Heitman J."/>
            <person name="Sun S."/>
            <person name="Springer D."/>
            <person name="Dromer F."/>
            <person name="Young S.K."/>
            <person name="Zeng Q."/>
            <person name="Gargeya S."/>
            <person name="Fitzgerald M."/>
            <person name="Abouelleil A."/>
            <person name="Alvarado L."/>
            <person name="Berlin A.M."/>
            <person name="Chapman S.B."/>
            <person name="Dewar J."/>
            <person name="Goldberg J."/>
            <person name="Griggs A."/>
            <person name="Gujja S."/>
            <person name="Hansen M."/>
            <person name="Howarth C."/>
            <person name="Imamovic A."/>
            <person name="Larimer J."/>
            <person name="McCowan C."/>
            <person name="Murphy C."/>
            <person name="Pearson M."/>
            <person name="Priest M."/>
            <person name="Roberts A."/>
            <person name="Saif S."/>
            <person name="Shea T."/>
            <person name="Sykes S."/>
            <person name="Wortman J."/>
            <person name="Nusbaum C."/>
            <person name="Birren B."/>
        </authorList>
    </citation>
    <scope>NUCLEOTIDE SEQUENCE</scope>
    <source>
        <strain evidence="3">CBS 10737</strain>
    </source>
</reference>
<sequence>MAEYKSDKNEKTSKSSSKQTPDNDRLVGPDQASLDPIDLTSKVERYIELRDRILHSQCSSEDEEEFFKLTQNAEVMTSYEERQESYLTHIPKYNHAEKPFYSPPSEGTVFSWTKTPPTSTNAQ</sequence>
<organism evidence="2">
    <name type="scientific">Kwoniella pini CBS 10737</name>
    <dbReference type="NCBI Taxonomy" id="1296096"/>
    <lineage>
        <taxon>Eukaryota</taxon>
        <taxon>Fungi</taxon>
        <taxon>Dikarya</taxon>
        <taxon>Basidiomycota</taxon>
        <taxon>Agaricomycotina</taxon>
        <taxon>Tremellomycetes</taxon>
        <taxon>Tremellales</taxon>
        <taxon>Cryptococcaceae</taxon>
        <taxon>Kwoniella</taxon>
    </lineage>
</organism>
<reference evidence="2" key="3">
    <citation type="submission" date="2016-07" db="EMBL/GenBank/DDBJ databases">
        <title>Evolution of pathogenesis and genome organization in the Tremellales.</title>
        <authorList>
            <person name="Cuomo C."/>
            <person name="Litvintseva A."/>
            <person name="Heitman J."/>
            <person name="Chen Y."/>
            <person name="Sun S."/>
            <person name="Springer D."/>
            <person name="Dromer F."/>
            <person name="Young S."/>
            <person name="Zeng Q."/>
            <person name="Chapman S."/>
            <person name="Gujja S."/>
            <person name="Saif S."/>
            <person name="Birren B."/>
        </authorList>
    </citation>
    <scope>NUCLEOTIDE SEQUENCE</scope>
    <source>
        <strain evidence="2">CBS 10737</strain>
    </source>
</reference>
<reference evidence="3" key="4">
    <citation type="submission" date="2024-02" db="EMBL/GenBank/DDBJ databases">
        <title>Comparative genomics of Cryptococcus and Kwoniella reveals pathogenesis evolution and contrasting modes of karyotype evolution via chromosome fusion or intercentromeric recombination.</title>
        <authorList>
            <person name="Coelho M.A."/>
            <person name="David-Palma M."/>
            <person name="Shea T."/>
            <person name="Bowers K."/>
            <person name="McGinley-Smith S."/>
            <person name="Mohammad A.W."/>
            <person name="Gnirke A."/>
            <person name="Yurkov A.M."/>
            <person name="Nowrousian M."/>
            <person name="Sun S."/>
            <person name="Cuomo C.A."/>
            <person name="Heitman J."/>
        </authorList>
    </citation>
    <scope>NUCLEOTIDE SEQUENCE</scope>
    <source>
        <strain evidence="3">CBS 10737</strain>
    </source>
</reference>
<dbReference type="RefSeq" id="XP_019008386.1">
    <property type="nucleotide sequence ID" value="XM_019158640.1"/>
</dbReference>
<dbReference type="GeneID" id="30175314"/>
<feature type="region of interest" description="Disordered" evidence="1">
    <location>
        <begin position="1"/>
        <end position="38"/>
    </location>
</feature>
<evidence type="ECO:0000313" key="4">
    <source>
        <dbReference type="Proteomes" id="UP000094020"/>
    </source>
</evidence>
<reference evidence="2" key="1">
    <citation type="submission" date="2013-07" db="EMBL/GenBank/DDBJ databases">
        <title>The Genome Sequence of Cryptococcus pinus CBS10737.</title>
        <authorList>
            <consortium name="The Broad Institute Genome Sequencing Platform"/>
            <person name="Cuomo C."/>
            <person name="Litvintseva A."/>
            <person name="Chen Y."/>
            <person name="Heitman J."/>
            <person name="Sun S."/>
            <person name="Springer D."/>
            <person name="Dromer F."/>
            <person name="Young S.K."/>
            <person name="Zeng Q."/>
            <person name="Gargeya S."/>
            <person name="Fitzgerald M."/>
            <person name="Abouelleil A."/>
            <person name="Alvarado L."/>
            <person name="Berlin A.M."/>
            <person name="Chapman S.B."/>
            <person name="Dewar J."/>
            <person name="Goldberg J."/>
            <person name="Griggs A."/>
            <person name="Gujja S."/>
            <person name="Hansen M."/>
            <person name="Howarth C."/>
            <person name="Imamovic A."/>
            <person name="Larimer J."/>
            <person name="McCowan C."/>
            <person name="Murphy C."/>
            <person name="Pearson M."/>
            <person name="Priest M."/>
            <person name="Roberts A."/>
            <person name="Saif S."/>
            <person name="Shea T."/>
            <person name="Sykes S."/>
            <person name="Wortman J."/>
            <person name="Nusbaum C."/>
            <person name="Birren B."/>
        </authorList>
    </citation>
    <scope>NUCLEOTIDE SEQUENCE [LARGE SCALE GENOMIC DNA]</scope>
    <source>
        <strain evidence="2">CBS 10737</strain>
    </source>
</reference>
<name>A0A1B9HV66_9TREE</name>
<dbReference type="AlphaFoldDB" id="A0A1B9HV66"/>
<dbReference type="KEGG" id="kpin:30175314"/>
<gene>
    <name evidence="2" type="ORF">I206_06945</name>
    <name evidence="3" type="ORF">I206_101964</name>
</gene>
<keyword evidence="4" id="KW-1185">Reference proteome</keyword>
<dbReference type="EMBL" id="KV700117">
    <property type="protein sequence ID" value="OCF47167.1"/>
    <property type="molecule type" value="Genomic_DNA"/>
</dbReference>
<evidence type="ECO:0000256" key="1">
    <source>
        <dbReference type="SAM" id="MobiDB-lite"/>
    </source>
</evidence>
<dbReference type="EMBL" id="CP144520">
    <property type="protein sequence ID" value="WWC68045.1"/>
    <property type="molecule type" value="Genomic_DNA"/>
</dbReference>
<proteinExistence type="predicted"/>
<dbReference type="Proteomes" id="UP000094020">
    <property type="component" value="Chromosome 2"/>
</dbReference>
<protein>
    <submittedName>
        <fullName evidence="2">Uncharacterized protein</fullName>
    </submittedName>
</protein>
<accession>A0A1B9HV66</accession>
<feature type="compositionally biased region" description="Basic and acidic residues" evidence="1">
    <location>
        <begin position="1"/>
        <end position="13"/>
    </location>
</feature>
<evidence type="ECO:0000313" key="2">
    <source>
        <dbReference type="EMBL" id="OCF47167.1"/>
    </source>
</evidence>